<keyword evidence="10 11" id="KW-0472">Membrane</keyword>
<keyword evidence="6 11" id="KW-0812">Transmembrane</keyword>
<keyword evidence="5 14" id="KW-0808">Transferase</keyword>
<dbReference type="InterPro" id="IPR003661">
    <property type="entry name" value="HisK_dim/P_dom"/>
</dbReference>
<keyword evidence="7 14" id="KW-0418">Kinase</keyword>
<sequence>MKGDAVISMRLRLVLALGGILLVCQMISVFWLWHESEEQISLLVDKSLSASAQNIQIDQEINEAIASLSVPSLVMVILTLLMCVQAVNWITRPLSRLQKELQERTAENLEPLPQQSDIKEIAAVTHSINQLFQRLDETLKRDRQFTADVAHELRTPLSGIRLHLELYQQQHQIDSSALIKRIDKMVKTVEHLLLLARVGQEFSAGHHQHVALLKDVIFPMQDELAEMLQKRQQTLKWILPPEDITLRGDATLLQLLLRNLVENAYRYSPEASQITVSLSTPQHIELQVEDEGPGIDENKVGELSKAFVRMDSRYGGIGLGLSIVTRIAQLHDGKFFLCNRPQRSGALARVVLTAPDELSDETWRAAGRSQ</sequence>
<dbReference type="InterPro" id="IPR036890">
    <property type="entry name" value="HATPase_C_sf"/>
</dbReference>
<dbReference type="NCBIfam" id="NF008025">
    <property type="entry name" value="PRK10755.1"/>
    <property type="match status" value="1"/>
</dbReference>
<evidence type="ECO:0000256" key="5">
    <source>
        <dbReference type="ARBA" id="ARBA00022679"/>
    </source>
</evidence>
<dbReference type="Gene3D" id="3.30.565.10">
    <property type="entry name" value="Histidine kinase-like ATPase, C-terminal domain"/>
    <property type="match status" value="1"/>
</dbReference>
<gene>
    <name evidence="14" type="primary">pmrB</name>
    <name evidence="14" type="ORF">H4F45_15805</name>
</gene>
<evidence type="ECO:0000256" key="6">
    <source>
        <dbReference type="ARBA" id="ARBA00022692"/>
    </source>
</evidence>
<dbReference type="PANTHER" id="PTHR45436:SF7">
    <property type="entry name" value="SENSOR PROTEIN BASS"/>
    <property type="match status" value="1"/>
</dbReference>
<protein>
    <recommendedName>
        <fullName evidence="3">histidine kinase</fullName>
        <ecNumber evidence="3">2.7.13.3</ecNumber>
    </recommendedName>
</protein>
<evidence type="ECO:0000313" key="14">
    <source>
        <dbReference type="EMBL" id="MBN3052913.1"/>
    </source>
</evidence>
<evidence type="ECO:0000256" key="4">
    <source>
        <dbReference type="ARBA" id="ARBA00022553"/>
    </source>
</evidence>
<evidence type="ECO:0000313" key="15">
    <source>
        <dbReference type="Proteomes" id="UP000768524"/>
    </source>
</evidence>
<dbReference type="AlphaFoldDB" id="A0AAE3BFW2"/>
<evidence type="ECO:0000256" key="3">
    <source>
        <dbReference type="ARBA" id="ARBA00012438"/>
    </source>
</evidence>
<dbReference type="EMBL" id="JACGEP010000041">
    <property type="protein sequence ID" value="MBN3052913.1"/>
    <property type="molecule type" value="Genomic_DNA"/>
</dbReference>
<comment type="catalytic activity">
    <reaction evidence="1">
        <text>ATP + protein L-histidine = ADP + protein N-phospho-L-histidine.</text>
        <dbReference type="EC" id="2.7.13.3"/>
    </reaction>
</comment>
<dbReference type="RefSeq" id="WP_205558453.1">
    <property type="nucleotide sequence ID" value="NZ_JACGEN010000025.1"/>
</dbReference>
<evidence type="ECO:0000256" key="7">
    <source>
        <dbReference type="ARBA" id="ARBA00022777"/>
    </source>
</evidence>
<dbReference type="SMART" id="SM00304">
    <property type="entry name" value="HAMP"/>
    <property type="match status" value="1"/>
</dbReference>
<dbReference type="InterPro" id="IPR050428">
    <property type="entry name" value="TCS_sensor_his_kinase"/>
</dbReference>
<dbReference type="Gene3D" id="1.10.287.130">
    <property type="match status" value="1"/>
</dbReference>
<evidence type="ECO:0000256" key="10">
    <source>
        <dbReference type="ARBA" id="ARBA00023136"/>
    </source>
</evidence>
<dbReference type="InterPro" id="IPR003594">
    <property type="entry name" value="HATPase_dom"/>
</dbReference>
<dbReference type="Pfam" id="PF02518">
    <property type="entry name" value="HATPase_c"/>
    <property type="match status" value="1"/>
</dbReference>
<proteinExistence type="predicted"/>
<dbReference type="InterPro" id="IPR005467">
    <property type="entry name" value="His_kinase_dom"/>
</dbReference>
<name>A0AAE3BFW2_9GAMM</name>
<evidence type="ECO:0000259" key="12">
    <source>
        <dbReference type="PROSITE" id="PS50109"/>
    </source>
</evidence>
<feature type="transmembrane region" description="Helical" evidence="11">
    <location>
        <begin position="72"/>
        <end position="91"/>
    </location>
</feature>
<organism evidence="14 15">
    <name type="scientific">Pectobacterium brasiliense</name>
    <dbReference type="NCBI Taxonomy" id="180957"/>
    <lineage>
        <taxon>Bacteria</taxon>
        <taxon>Pseudomonadati</taxon>
        <taxon>Pseudomonadota</taxon>
        <taxon>Gammaproteobacteria</taxon>
        <taxon>Enterobacterales</taxon>
        <taxon>Pectobacteriaceae</taxon>
        <taxon>Pectobacterium</taxon>
    </lineage>
</organism>
<dbReference type="SMART" id="SM00388">
    <property type="entry name" value="HisKA"/>
    <property type="match status" value="1"/>
</dbReference>
<dbReference type="InterPro" id="IPR004358">
    <property type="entry name" value="Sig_transdc_His_kin-like_C"/>
</dbReference>
<feature type="domain" description="Histidine kinase" evidence="12">
    <location>
        <begin position="148"/>
        <end position="356"/>
    </location>
</feature>
<dbReference type="Gene3D" id="6.10.340.10">
    <property type="match status" value="1"/>
</dbReference>
<comment type="caution">
    <text evidence="14">The sequence shown here is derived from an EMBL/GenBank/DDBJ whole genome shotgun (WGS) entry which is preliminary data.</text>
</comment>
<dbReference type="GO" id="GO:0000155">
    <property type="term" value="F:phosphorelay sensor kinase activity"/>
    <property type="evidence" value="ECO:0007669"/>
    <property type="project" value="InterPro"/>
</dbReference>
<dbReference type="PANTHER" id="PTHR45436">
    <property type="entry name" value="SENSOR HISTIDINE KINASE YKOH"/>
    <property type="match status" value="1"/>
</dbReference>
<dbReference type="InterPro" id="IPR003660">
    <property type="entry name" value="HAMP_dom"/>
</dbReference>
<dbReference type="Proteomes" id="UP000768524">
    <property type="component" value="Unassembled WGS sequence"/>
</dbReference>
<dbReference type="PROSITE" id="PS50885">
    <property type="entry name" value="HAMP"/>
    <property type="match status" value="1"/>
</dbReference>
<evidence type="ECO:0000259" key="13">
    <source>
        <dbReference type="PROSITE" id="PS50885"/>
    </source>
</evidence>
<dbReference type="EC" id="2.7.13.3" evidence="3"/>
<comment type="subcellular location">
    <subcellularLocation>
        <location evidence="2">Membrane</location>
    </subcellularLocation>
</comment>
<evidence type="ECO:0000256" key="8">
    <source>
        <dbReference type="ARBA" id="ARBA00022989"/>
    </source>
</evidence>
<dbReference type="Pfam" id="PF00512">
    <property type="entry name" value="HisKA"/>
    <property type="match status" value="1"/>
</dbReference>
<reference evidence="14" key="1">
    <citation type="submission" date="2020-07" db="EMBL/GenBank/DDBJ databases">
        <title>A pangenomic view of the genus Pectobacterium provides insights into genome organization, phylogeny, and virulence.</title>
        <authorList>
            <person name="Jonkheer E."/>
            <person name="Brankovics B."/>
            <person name="Houwers I."/>
            <person name="Van Der Wolf J."/>
            <person name="Bonants P."/>
            <person name="Vreeburg R."/>
            <person name="Bollema R."/>
            <person name="De Haan J."/>
            <person name="Berke L."/>
            <person name="De Ridder D."/>
            <person name="Smit S."/>
            <person name="Van Der Lee T.A.J."/>
        </authorList>
    </citation>
    <scope>NUCLEOTIDE SEQUENCE</scope>
    <source>
        <strain evidence="14">NAK:433</strain>
    </source>
</reference>
<dbReference type="PRINTS" id="PR00344">
    <property type="entry name" value="BCTRLSENSOR"/>
</dbReference>
<feature type="transmembrane region" description="Helical" evidence="11">
    <location>
        <begin position="12"/>
        <end position="33"/>
    </location>
</feature>
<evidence type="ECO:0000256" key="1">
    <source>
        <dbReference type="ARBA" id="ARBA00000085"/>
    </source>
</evidence>
<evidence type="ECO:0000256" key="2">
    <source>
        <dbReference type="ARBA" id="ARBA00004370"/>
    </source>
</evidence>
<dbReference type="SMART" id="SM00387">
    <property type="entry name" value="HATPase_c"/>
    <property type="match status" value="1"/>
</dbReference>
<dbReference type="GO" id="GO:0005886">
    <property type="term" value="C:plasma membrane"/>
    <property type="evidence" value="ECO:0007669"/>
    <property type="project" value="TreeGrafter"/>
</dbReference>
<evidence type="ECO:0000256" key="9">
    <source>
        <dbReference type="ARBA" id="ARBA00023012"/>
    </source>
</evidence>
<dbReference type="Pfam" id="PF00672">
    <property type="entry name" value="HAMP"/>
    <property type="match status" value="1"/>
</dbReference>
<evidence type="ECO:0000256" key="11">
    <source>
        <dbReference type="SAM" id="Phobius"/>
    </source>
</evidence>
<dbReference type="InterPro" id="IPR036097">
    <property type="entry name" value="HisK_dim/P_sf"/>
</dbReference>
<dbReference type="SUPFAM" id="SSF47384">
    <property type="entry name" value="Homodimeric domain of signal transducing histidine kinase"/>
    <property type="match status" value="1"/>
</dbReference>
<dbReference type="PROSITE" id="PS50109">
    <property type="entry name" value="HIS_KIN"/>
    <property type="match status" value="1"/>
</dbReference>
<keyword evidence="8 11" id="KW-1133">Transmembrane helix</keyword>
<accession>A0AAE3BFW2</accession>
<dbReference type="CDD" id="cd00082">
    <property type="entry name" value="HisKA"/>
    <property type="match status" value="1"/>
</dbReference>
<keyword evidence="9" id="KW-0902">Two-component regulatory system</keyword>
<dbReference type="SUPFAM" id="SSF55874">
    <property type="entry name" value="ATPase domain of HSP90 chaperone/DNA topoisomerase II/histidine kinase"/>
    <property type="match status" value="1"/>
</dbReference>
<keyword evidence="4" id="KW-0597">Phosphoprotein</keyword>
<feature type="domain" description="HAMP" evidence="13">
    <location>
        <begin position="88"/>
        <end position="140"/>
    </location>
</feature>